<keyword evidence="12" id="KW-0408">Iron</keyword>
<comment type="subcellular location">
    <subcellularLocation>
        <location evidence="2">Nucleus</location>
    </subcellularLocation>
</comment>
<feature type="domain" description="JmjC" evidence="21">
    <location>
        <begin position="953"/>
        <end position="1170"/>
    </location>
</feature>
<dbReference type="GO" id="GO:0000118">
    <property type="term" value="C:histone deacetylase complex"/>
    <property type="evidence" value="ECO:0007669"/>
    <property type="project" value="TreeGrafter"/>
</dbReference>
<evidence type="ECO:0000256" key="10">
    <source>
        <dbReference type="ARBA" id="ARBA00022964"/>
    </source>
</evidence>
<keyword evidence="10" id="KW-0223">Dioxygenase</keyword>
<dbReference type="GO" id="GO:0032454">
    <property type="term" value="F:histone H3K9 demethylase activity"/>
    <property type="evidence" value="ECO:0007669"/>
    <property type="project" value="InterPro"/>
</dbReference>
<dbReference type="GO" id="GO:0006357">
    <property type="term" value="P:regulation of transcription by RNA polymerase II"/>
    <property type="evidence" value="ECO:0007669"/>
    <property type="project" value="TreeGrafter"/>
</dbReference>
<feature type="region of interest" description="Disordered" evidence="20">
    <location>
        <begin position="228"/>
        <end position="285"/>
    </location>
</feature>
<dbReference type="GO" id="GO:0051213">
    <property type="term" value="F:dioxygenase activity"/>
    <property type="evidence" value="ECO:0007669"/>
    <property type="project" value="UniProtKB-KW"/>
</dbReference>
<keyword evidence="5" id="KW-0479">Metal-binding</keyword>
<dbReference type="Gene3D" id="2.60.120.650">
    <property type="entry name" value="Cupin"/>
    <property type="match status" value="1"/>
</dbReference>
<comment type="similarity">
    <text evidence="16">Belongs to the JHDM2 histone demethylase family.</text>
</comment>
<dbReference type="GO" id="GO:0008270">
    <property type="term" value="F:zinc ion binding"/>
    <property type="evidence" value="ECO:0007669"/>
    <property type="project" value="UniProtKB-KW"/>
</dbReference>
<evidence type="ECO:0000256" key="12">
    <source>
        <dbReference type="ARBA" id="ARBA00023004"/>
    </source>
</evidence>
<evidence type="ECO:0000256" key="14">
    <source>
        <dbReference type="ARBA" id="ARBA00023163"/>
    </source>
</evidence>
<proteinExistence type="inferred from homology"/>
<keyword evidence="3" id="KW-1017">Isopeptide bond</keyword>
<accession>A0A3B5KK02</accession>
<evidence type="ECO:0000256" key="4">
    <source>
        <dbReference type="ARBA" id="ARBA00022553"/>
    </source>
</evidence>
<dbReference type="GO" id="GO:0000785">
    <property type="term" value="C:chromatin"/>
    <property type="evidence" value="ECO:0007669"/>
    <property type="project" value="TreeGrafter"/>
</dbReference>
<evidence type="ECO:0000256" key="5">
    <source>
        <dbReference type="ARBA" id="ARBA00022723"/>
    </source>
</evidence>
<feature type="compositionally biased region" description="Low complexity" evidence="20">
    <location>
        <begin position="189"/>
        <end position="206"/>
    </location>
</feature>
<dbReference type="GO" id="GO:0003712">
    <property type="term" value="F:transcription coregulator activity"/>
    <property type="evidence" value="ECO:0007669"/>
    <property type="project" value="TreeGrafter"/>
</dbReference>
<evidence type="ECO:0000256" key="1">
    <source>
        <dbReference type="ARBA" id="ARBA00001954"/>
    </source>
</evidence>
<dbReference type="Proteomes" id="UP000261380">
    <property type="component" value="Unplaced"/>
</dbReference>
<keyword evidence="6" id="KW-0863">Zinc-finger</keyword>
<feature type="compositionally biased region" description="Basic and acidic residues" evidence="20">
    <location>
        <begin position="235"/>
        <end position="252"/>
    </location>
</feature>
<keyword evidence="7" id="KW-0862">Zinc</keyword>
<evidence type="ECO:0000256" key="11">
    <source>
        <dbReference type="ARBA" id="ARBA00023002"/>
    </source>
</evidence>
<keyword evidence="8" id="KW-0832">Ubl conjugation</keyword>
<evidence type="ECO:0000256" key="13">
    <source>
        <dbReference type="ARBA" id="ARBA00023015"/>
    </source>
</evidence>
<comment type="function">
    <text evidence="17">Probable histone demethylase that specifically demethylates 'Lys-9' of histone H3, thereby playing a central role in histone code. Demethylation of Lys residue generates formaldehyde and succinate. May be involved in hormone-dependent transcriptional activation, by participating in recruitment to androgen-receptor target genes.</text>
</comment>
<dbReference type="AlphaFoldDB" id="A0A3B5KK02"/>
<keyword evidence="14" id="KW-0804">Transcription</keyword>
<evidence type="ECO:0000256" key="2">
    <source>
        <dbReference type="ARBA" id="ARBA00004123"/>
    </source>
</evidence>
<dbReference type="InterPro" id="IPR045109">
    <property type="entry name" value="LSDs-like"/>
</dbReference>
<dbReference type="Ensembl" id="ENSXCOT00000000507.1">
    <property type="protein sequence ID" value="ENSXCOP00000000498.1"/>
    <property type="gene ID" value="ENSXCOG00000000429.1"/>
</dbReference>
<evidence type="ECO:0000256" key="9">
    <source>
        <dbReference type="ARBA" id="ARBA00022853"/>
    </source>
</evidence>
<sequence>MWIFNFQEVLHAADRTIKYKEENRQILKESIEVAPFTAKILRPSDPGLDRDRSKEPAFPVRIPALASSSPKTSHTHPHVIQPEKSSYYTTISNSVVNEPPRLYPSKEQSSYYDKVVGLSVGAAVQSQGSQSLVSYSSKASLSKPPPLIKHQPEGGEGLAGKITEQLSQQATLIPHQHLTSMDRKDRHSPAASNTTSTSSPLSLVSNHHQHQQHQLRAMPSLYRAPVYHPPTQLSLERKETAEREKDRERDKAGYGGRLSPPTLTPIQPVSLPTAGTKTSAEQQKPPTLVPELRDVKVHGIGAAITSVASAISGDVMTDGWRGRDLIQERGSVFCRDTDVLRGKPQAAMASVIVRPATSVRYESPVGANKSGATVHREVSMSYPSRLPGECPRLREAAQEAGGGRVIQVNSNMDDVSVPYKATSMQSYQGPVGVSNTNSMCRSPVVMTFVILIHFRVICLSHPGLMTWCVLCSDGIPRSVLKDWRKVKKLKQTGESFLQDDSCSEIGPNLQKCRECRVVRSKKGEEPAHSPVFCRFYYFRRLSFSKNGVIRMDGFSTPDQFDEEALALWVPGPLEDSHLDQTTAKYILSYIGDKFCQMVMTENTAASWIKKDAKLAWKRAVRGVREMCDACEATLFNIHWVCQKCGFVVCLDCYKAKERRSCKELYGWLKCVKGQPHDHKHLMPTQIIPGKGTLHAGFMSVFNVMDITDFYIFTMYSYGMFLLKHLSFNMFSHLMFFLLNCLCTCLLYCCTGKLTSSLIPLNSAHCCITLDKLKVFKFTVKLLYLSFLKYSLCPQTGKDGRTMPNILDDIIASVVENKIPASRQMVLEDSTNQYPDIPHSWLNNRRLLWLKDHRNQNNWKLFRECWKQGQPVLVSGIHKRLNVNLWKADSFNQEFADHQGDLLNCKDQVVSNSGIKEFWDGFEDITKRPKSKDGEAMVYRLKDWPSGEEFMALMPSRYDDLMKNLPLPEYSDPEGSLNLASHLPSFFVRPDLGPRLCCAYGKRITASQDQDFGTANLHVEVSDVVSVLVYVGVAKGNGVLSKTDLDEGVRRRLKDSSEIPGALWHIYLNRDMDKVREFLHKLCKEQGIDVCLDQDPIREQSWYLSRKQRQRLLDEHGVQGWTVVQFLGDSVLIPAGAMHQVQNLHSCVQVINDFVSPEHVGRSFHLTQELRANKEEVNYEDKLQVKNILYHCVKEVVSSLKRNNSDIDLKEENS</sequence>
<keyword evidence="11" id="KW-0560">Oxidoreductase</keyword>
<dbReference type="SMART" id="SM00558">
    <property type="entry name" value="JmjC"/>
    <property type="match status" value="1"/>
</dbReference>
<keyword evidence="15" id="KW-0539">Nucleus</keyword>
<evidence type="ECO:0000256" key="7">
    <source>
        <dbReference type="ARBA" id="ARBA00022833"/>
    </source>
</evidence>
<organism evidence="22 23">
    <name type="scientific">Xiphophorus couchianus</name>
    <name type="common">Monterrey platyfish</name>
    <dbReference type="NCBI Taxonomy" id="32473"/>
    <lineage>
        <taxon>Eukaryota</taxon>
        <taxon>Metazoa</taxon>
        <taxon>Chordata</taxon>
        <taxon>Craniata</taxon>
        <taxon>Vertebrata</taxon>
        <taxon>Euteleostomi</taxon>
        <taxon>Actinopterygii</taxon>
        <taxon>Neopterygii</taxon>
        <taxon>Teleostei</taxon>
        <taxon>Neoteleostei</taxon>
        <taxon>Acanthomorphata</taxon>
        <taxon>Ovalentaria</taxon>
        <taxon>Atherinomorphae</taxon>
        <taxon>Cyprinodontiformes</taxon>
        <taxon>Poeciliidae</taxon>
        <taxon>Poeciliinae</taxon>
        <taxon>Xiphophorus</taxon>
    </lineage>
</organism>
<dbReference type="PANTHER" id="PTHR12549:SF6">
    <property type="entry name" value="JMJC DOMAIN-CONTAINING HISTONE DEMETHYLATION PROTEIN 2C-RELATED"/>
    <property type="match status" value="1"/>
</dbReference>
<evidence type="ECO:0000313" key="22">
    <source>
        <dbReference type="Ensembl" id="ENSXCOP00000000498.1"/>
    </source>
</evidence>
<keyword evidence="4" id="KW-0597">Phosphoprotein</keyword>
<dbReference type="InterPro" id="IPR003347">
    <property type="entry name" value="JmjC_dom"/>
</dbReference>
<reference evidence="22" key="1">
    <citation type="submission" date="2025-08" db="UniProtKB">
        <authorList>
            <consortium name="Ensembl"/>
        </authorList>
    </citation>
    <scope>IDENTIFICATION</scope>
</reference>
<dbReference type="FunFam" id="2.60.120.650:FF:000008">
    <property type="entry name" value="Probable JmjC domain-containing histone demethylation protein 2C"/>
    <property type="match status" value="1"/>
</dbReference>
<feature type="compositionally biased region" description="Polar residues" evidence="20">
    <location>
        <begin position="273"/>
        <end position="285"/>
    </location>
</feature>
<reference evidence="22" key="2">
    <citation type="submission" date="2025-09" db="UniProtKB">
        <authorList>
            <consortium name="Ensembl"/>
        </authorList>
    </citation>
    <scope>IDENTIFICATION</scope>
</reference>
<evidence type="ECO:0000256" key="20">
    <source>
        <dbReference type="SAM" id="MobiDB-lite"/>
    </source>
</evidence>
<dbReference type="GeneTree" id="ENSGT00940000158210"/>
<dbReference type="PROSITE" id="PS51184">
    <property type="entry name" value="JMJC"/>
    <property type="match status" value="1"/>
</dbReference>
<keyword evidence="13" id="KW-0805">Transcription regulation</keyword>
<dbReference type="GO" id="GO:0031490">
    <property type="term" value="F:chromatin DNA binding"/>
    <property type="evidence" value="ECO:0007669"/>
    <property type="project" value="TreeGrafter"/>
</dbReference>
<dbReference type="PANTHER" id="PTHR12549">
    <property type="entry name" value="JMJC DOMAIN-CONTAINING HISTONE DEMETHYLATION PROTEIN"/>
    <property type="match status" value="1"/>
</dbReference>
<name>A0A3B5KK02_9TELE</name>
<evidence type="ECO:0000313" key="23">
    <source>
        <dbReference type="Proteomes" id="UP000261380"/>
    </source>
</evidence>
<comment type="cofactor">
    <cofactor evidence="1">
        <name>Fe(2+)</name>
        <dbReference type="ChEBI" id="CHEBI:29033"/>
    </cofactor>
</comment>
<evidence type="ECO:0000256" key="6">
    <source>
        <dbReference type="ARBA" id="ARBA00022771"/>
    </source>
</evidence>
<evidence type="ECO:0000259" key="21">
    <source>
        <dbReference type="PROSITE" id="PS51184"/>
    </source>
</evidence>
<dbReference type="SUPFAM" id="SSF51197">
    <property type="entry name" value="Clavaminate synthase-like"/>
    <property type="match status" value="1"/>
</dbReference>
<feature type="region of interest" description="Disordered" evidence="20">
    <location>
        <begin position="179"/>
        <end position="215"/>
    </location>
</feature>
<dbReference type="Pfam" id="PF02373">
    <property type="entry name" value="JmjC"/>
    <property type="match status" value="1"/>
</dbReference>
<evidence type="ECO:0000256" key="17">
    <source>
        <dbReference type="ARBA" id="ARBA00056982"/>
    </source>
</evidence>
<evidence type="ECO:0000256" key="16">
    <source>
        <dbReference type="ARBA" id="ARBA00037987"/>
    </source>
</evidence>
<evidence type="ECO:0000256" key="8">
    <source>
        <dbReference type="ARBA" id="ARBA00022843"/>
    </source>
</evidence>
<evidence type="ECO:0000256" key="3">
    <source>
        <dbReference type="ARBA" id="ARBA00022499"/>
    </source>
</evidence>
<keyword evidence="23" id="KW-1185">Reference proteome</keyword>
<evidence type="ECO:0000256" key="19">
    <source>
        <dbReference type="ARBA" id="ARBA00079980"/>
    </source>
</evidence>
<evidence type="ECO:0000256" key="15">
    <source>
        <dbReference type="ARBA" id="ARBA00023242"/>
    </source>
</evidence>
<protein>
    <recommendedName>
        <fullName evidence="18">Probable JmjC domain-containing histone demethylation protein 2C</fullName>
    </recommendedName>
    <alternativeName>
        <fullName evidence="19">Jumonji domain-containing protein 1C</fullName>
    </alternativeName>
</protein>
<keyword evidence="9" id="KW-0156">Chromatin regulator</keyword>
<evidence type="ECO:0000256" key="18">
    <source>
        <dbReference type="ARBA" id="ARBA00069433"/>
    </source>
</evidence>
<feature type="region of interest" description="Disordered" evidence="20">
    <location>
        <begin position="136"/>
        <end position="158"/>
    </location>
</feature>
<dbReference type="STRING" id="32473.ENSXCOP00000000498"/>